<gene>
    <name evidence="1" type="ORF">NEH99_09675</name>
</gene>
<proteinExistence type="predicted"/>
<reference evidence="1" key="1">
    <citation type="submission" date="2022-06" db="EMBL/GenBank/DDBJ databases">
        <title>Brachyspira pilosicoli from pigs in Switzerland.</title>
        <authorList>
            <person name="Schmitt S."/>
            <person name="Arnold M."/>
            <person name="Rossano A."/>
            <person name="Perreten V."/>
        </authorList>
    </citation>
    <scope>NUCLEOTIDE SEQUENCE</scope>
    <source>
        <strain evidence="1">MEI4028</strain>
    </source>
</reference>
<organism evidence="1 2">
    <name type="scientific">Brachyspira pilosicoli</name>
    <name type="common">Serpulina pilosicoli</name>
    <dbReference type="NCBI Taxonomy" id="52584"/>
    <lineage>
        <taxon>Bacteria</taxon>
        <taxon>Pseudomonadati</taxon>
        <taxon>Spirochaetota</taxon>
        <taxon>Spirochaetia</taxon>
        <taxon>Brachyspirales</taxon>
        <taxon>Brachyspiraceae</taxon>
        <taxon>Brachyspira</taxon>
    </lineage>
</organism>
<dbReference type="EMBL" id="CP098754">
    <property type="protein sequence ID" value="WIH94554.1"/>
    <property type="molecule type" value="Genomic_DNA"/>
</dbReference>
<evidence type="ECO:0000313" key="1">
    <source>
        <dbReference type="EMBL" id="WIH94554.1"/>
    </source>
</evidence>
<dbReference type="Proteomes" id="UP001242021">
    <property type="component" value="Chromosome"/>
</dbReference>
<name>A0AAJ6GDV3_BRAPL</name>
<dbReference type="RefSeq" id="WP_284602621.1">
    <property type="nucleotide sequence ID" value="NZ_CP098752.1"/>
</dbReference>
<accession>A0AAJ6GDV3</accession>
<sequence>MIEKLSDINVWQQYKRSDAIVNYFAFLRDYIQENYNDLFFKYNKETNKIELGEYAKEFSINQAQTDYLEYYLRSIYNMLRPHYLVDRTFYDSGLKYDSLYEYDEGGTAELVPVSLLKKIFTFVYNLKYTHWSIPNLAAMLADFCEINITEVKIEIDTTRLKYFKVYLPTNKNSQDFRIIYNTYRNILNMPIGFNMELNLIDEV</sequence>
<dbReference type="AlphaFoldDB" id="A0AAJ6GDV3"/>
<evidence type="ECO:0000313" key="2">
    <source>
        <dbReference type="Proteomes" id="UP001242021"/>
    </source>
</evidence>
<protein>
    <submittedName>
        <fullName evidence="1">Uncharacterized protein</fullName>
    </submittedName>
</protein>